<dbReference type="InterPro" id="IPR050637">
    <property type="entry name" value="NLRP_innate_immun_reg"/>
</dbReference>
<dbReference type="GeneID" id="100552241"/>
<evidence type="ECO:0000256" key="9">
    <source>
        <dbReference type="ARBA" id="ARBA00023233"/>
    </source>
</evidence>
<dbReference type="GO" id="GO:0005829">
    <property type="term" value="C:cytosol"/>
    <property type="evidence" value="ECO:0007669"/>
    <property type="project" value="UniProtKB-SubCell"/>
</dbReference>
<dbReference type="PROSITE" id="PS50837">
    <property type="entry name" value="NACHT"/>
    <property type="match status" value="1"/>
</dbReference>
<dbReference type="CDD" id="cd00116">
    <property type="entry name" value="LRR_RI"/>
    <property type="match status" value="2"/>
</dbReference>
<reference evidence="12" key="3">
    <citation type="submission" date="2025-09" db="UniProtKB">
        <authorList>
            <consortium name="Ensembl"/>
        </authorList>
    </citation>
    <scope>IDENTIFICATION</scope>
</reference>
<name>G1KU00_ANOCA</name>
<gene>
    <name evidence="12" type="primary">LOC100552241</name>
</gene>
<evidence type="ECO:0000256" key="2">
    <source>
        <dbReference type="ARBA" id="ARBA00008665"/>
    </source>
</evidence>
<dbReference type="Proteomes" id="UP000001646">
    <property type="component" value="Chromosome 1"/>
</dbReference>
<evidence type="ECO:0000256" key="8">
    <source>
        <dbReference type="ARBA" id="ARBA00023198"/>
    </source>
</evidence>
<evidence type="ECO:0000256" key="5">
    <source>
        <dbReference type="ARBA" id="ARBA00022741"/>
    </source>
</evidence>
<dbReference type="PANTHER" id="PTHR45690:SF19">
    <property type="entry name" value="NACHT, LRR AND PYD DOMAINS-CONTAINING PROTEIN 3"/>
    <property type="match status" value="1"/>
</dbReference>
<dbReference type="HOGENOM" id="CLU_002274_2_1_1"/>
<dbReference type="Pfam" id="PF13516">
    <property type="entry name" value="LRR_6"/>
    <property type="match status" value="4"/>
</dbReference>
<reference evidence="12" key="2">
    <citation type="submission" date="2025-08" db="UniProtKB">
        <authorList>
            <consortium name="Ensembl"/>
        </authorList>
    </citation>
    <scope>IDENTIFICATION</scope>
</reference>
<evidence type="ECO:0000259" key="11">
    <source>
        <dbReference type="PROSITE" id="PS50837"/>
    </source>
</evidence>
<keyword evidence="8" id="KW-0395">Inflammatory response</keyword>
<dbReference type="OrthoDB" id="120976at2759"/>
<dbReference type="GO" id="GO:0005524">
    <property type="term" value="F:ATP binding"/>
    <property type="evidence" value="ECO:0007669"/>
    <property type="project" value="UniProtKB-KW"/>
</dbReference>
<keyword evidence="13" id="KW-1185">Reference proteome</keyword>
<evidence type="ECO:0000313" key="12">
    <source>
        <dbReference type="Ensembl" id="ENSACAP00000017210.3"/>
    </source>
</evidence>
<dbReference type="GO" id="GO:0005737">
    <property type="term" value="C:cytoplasm"/>
    <property type="evidence" value="ECO:0000318"/>
    <property type="project" value="GO_Central"/>
</dbReference>
<dbReference type="InterPro" id="IPR007111">
    <property type="entry name" value="NACHT_NTPase"/>
</dbReference>
<dbReference type="Bgee" id="ENSACAG00000017483">
    <property type="expression patterns" value="Expressed in adrenal gland and 6 other cell types or tissues"/>
</dbReference>
<protein>
    <recommendedName>
        <fullName evidence="11">NACHT domain-containing protein</fullName>
    </recommendedName>
</protein>
<dbReference type="Ensembl" id="ENSACAT00000017548.4">
    <property type="protein sequence ID" value="ENSACAP00000017210.3"/>
    <property type="gene ID" value="ENSACAG00000017483.4"/>
</dbReference>
<feature type="coiled-coil region" evidence="10">
    <location>
        <begin position="775"/>
        <end position="802"/>
    </location>
</feature>
<evidence type="ECO:0000256" key="6">
    <source>
        <dbReference type="ARBA" id="ARBA00022840"/>
    </source>
</evidence>
<dbReference type="InterPro" id="IPR027417">
    <property type="entry name" value="P-loop_NTPase"/>
</dbReference>
<comment type="subcellular location">
    <subcellularLocation>
        <location evidence="1">Inflammasome</location>
    </subcellularLocation>
</comment>
<evidence type="ECO:0000313" key="13">
    <source>
        <dbReference type="Proteomes" id="UP000001646"/>
    </source>
</evidence>
<proteinExistence type="inferred from homology"/>
<dbReference type="PANTHER" id="PTHR45690">
    <property type="entry name" value="NACHT, LRR AND PYD DOMAINS-CONTAINING PROTEIN 12"/>
    <property type="match status" value="1"/>
</dbReference>
<dbReference type="KEGG" id="acs:100552241"/>
<keyword evidence="3" id="KW-0963">Cytoplasm</keyword>
<keyword evidence="5" id="KW-0547">Nucleotide-binding</keyword>
<keyword evidence="7" id="KW-0832">Ubl conjugation</keyword>
<organism evidence="12 13">
    <name type="scientific">Anolis carolinensis</name>
    <name type="common">Green anole</name>
    <name type="synonym">American chameleon</name>
    <dbReference type="NCBI Taxonomy" id="28377"/>
    <lineage>
        <taxon>Eukaryota</taxon>
        <taxon>Metazoa</taxon>
        <taxon>Chordata</taxon>
        <taxon>Craniata</taxon>
        <taxon>Vertebrata</taxon>
        <taxon>Euteleostomi</taxon>
        <taxon>Lepidosauria</taxon>
        <taxon>Squamata</taxon>
        <taxon>Bifurcata</taxon>
        <taxon>Unidentata</taxon>
        <taxon>Episquamata</taxon>
        <taxon>Toxicofera</taxon>
        <taxon>Iguania</taxon>
        <taxon>Dactyloidae</taxon>
        <taxon>Anolis</taxon>
    </lineage>
</organism>
<dbReference type="InterPro" id="IPR032675">
    <property type="entry name" value="LRR_dom_sf"/>
</dbReference>
<dbReference type="GeneTree" id="ENSGT00940000159520"/>
<dbReference type="AlphaFoldDB" id="G1KU00"/>
<dbReference type="InterPro" id="IPR041267">
    <property type="entry name" value="NLRP_HD2"/>
</dbReference>
<evidence type="ECO:0000256" key="4">
    <source>
        <dbReference type="ARBA" id="ARBA00022737"/>
    </source>
</evidence>
<dbReference type="SMART" id="SM00368">
    <property type="entry name" value="LRR_RI"/>
    <property type="match status" value="14"/>
</dbReference>
<keyword evidence="9" id="KW-1271">Inflammasome</keyword>
<dbReference type="STRING" id="28377.ENSACAP00000017210"/>
<dbReference type="eggNOG" id="KOG4308">
    <property type="taxonomic scope" value="Eukaryota"/>
</dbReference>
<dbReference type="SUPFAM" id="SSF52540">
    <property type="entry name" value="P-loop containing nucleoside triphosphate hydrolases"/>
    <property type="match status" value="1"/>
</dbReference>
<keyword evidence="4" id="KW-0677">Repeat</keyword>
<dbReference type="Gene3D" id="3.40.50.300">
    <property type="entry name" value="P-loop containing nucleotide triphosphate hydrolases"/>
    <property type="match status" value="1"/>
</dbReference>
<sequence length="1071" mass="120596">MSPDYREKYREHVRKKYCSPEDGNPCLMVQIPPNEKYTKMVVASGKEKEHEILTRPWRHTQLLFEQMPATTIDVLFDTENDAPQTVVLFGVAGVGKTLMARKIMQDWATRSQSPERFDSVFYLSCRQMNLIVGEVNLAELILNNHSEPRLGEAINKLLINPGKCLFIIDGFEELNCSIKQEGDNLSISPYEKKPVELILSSLFCKTLFPESCLMITTRPNTLESLEDCLPSPRYVRHLGFSEEGKKEYFCKFFGEEELAAQALSYIKRNEALLAISFVPGVCWIICTMMKEQLDRAEKDLVPVSDTLTGVYALYLSHLFKSFCTGSEQLDLMKTLCSLAADGLWEKKPFLKEEDIRKELALHGTLFRKDPDCEGSYSFFHPSIQEFLAALFYVSEDLSRGTETTKENMNIFLDACHEVRGDLTLTVQFVFGLLNKEIMKYLKEQFEWNISPKIKTDLIEWFQLDTQIEFIRPNYGQLERFYSLYEVKEEEEFVKHALNHLTELTLQDLTFTQMDQVVLCYCINNCLNLETLSLYRCLFLLEECETEVLQRLPNYPDQPLQKTEKPSAIDLLCQTLKDPDGKIKKVELDGCQFTDTFWEDLSVVLSTSLVLVELDLQMTNLKDSGVRLLREGLIHPNCKLNKLGLWGCDLTHACGDDLFTILSHSHTLMELKLGCNSSLGIQGVQLLCEGFKHPNCKLQSLGLDECGLNAAGCQHFIPVLSISQTLRKLTLESNKLGDVGVKLLCEGLKHPQCQLETLSLATCELSPACCGDLSSVLSISQTLRELELEYNKLEDTGLRLLCEGLKQPQCKLEKLGLAGCGITAASCGDLACALAVKWTLKHLDIEYNKLGDSGVKMLCEGLKHPHCRMETLNLFTCDLTAACTKDLASILCCNQTLAQLFLGGNMLGDSGLKQLCEGLKHSQCKIKKLCLCDTGITAAGCMELSSVLSTSQALEDIDLWQNTLEDSGLRLLCEGLKHPDCKLEVLSMWGCKFTSASCGDLQCVLSTNQNLKKLQLENNKLGDSGVLLLCEGLKHPNCKLKSIGLDIEELSEDTVRELKYLKRMKPRLTIDT</sequence>
<accession>G1KU00</accession>
<evidence type="ECO:0000256" key="1">
    <source>
        <dbReference type="ARBA" id="ARBA00004110"/>
    </source>
</evidence>
<evidence type="ECO:0000256" key="3">
    <source>
        <dbReference type="ARBA" id="ARBA00022490"/>
    </source>
</evidence>
<dbReference type="Pfam" id="PF17776">
    <property type="entry name" value="NLRC4_HD2"/>
    <property type="match status" value="1"/>
</dbReference>
<comment type="similarity">
    <text evidence="2">Belongs to the NLRP family.</text>
</comment>
<evidence type="ECO:0000256" key="10">
    <source>
        <dbReference type="SAM" id="Coils"/>
    </source>
</evidence>
<dbReference type="Gene3D" id="3.80.10.10">
    <property type="entry name" value="Ribonuclease Inhibitor"/>
    <property type="match status" value="2"/>
</dbReference>
<dbReference type="InterPro" id="IPR001611">
    <property type="entry name" value="Leu-rich_rpt"/>
</dbReference>
<reference evidence="12 13" key="1">
    <citation type="submission" date="2009-12" db="EMBL/GenBank/DDBJ databases">
        <title>The Genome Sequence of Anolis carolinensis (Green Anole Lizard).</title>
        <authorList>
            <consortium name="The Genome Sequencing Platform"/>
            <person name="Di Palma F."/>
            <person name="Alfoldi J."/>
            <person name="Heiman D."/>
            <person name="Young S."/>
            <person name="Grabherr M."/>
            <person name="Johnson J."/>
            <person name="Lander E.S."/>
            <person name="Lindblad-Toh K."/>
        </authorList>
    </citation>
    <scope>NUCLEOTIDE SEQUENCE [LARGE SCALE GENOMIC DNA]</scope>
    <source>
        <strain evidence="12 13">JBL SC #1</strain>
    </source>
</reference>
<evidence type="ECO:0000256" key="7">
    <source>
        <dbReference type="ARBA" id="ARBA00022843"/>
    </source>
</evidence>
<dbReference type="InParanoid" id="G1KU00"/>
<feature type="domain" description="NACHT" evidence="11">
    <location>
        <begin position="84"/>
        <end position="394"/>
    </location>
</feature>
<keyword evidence="10" id="KW-0175">Coiled coil</keyword>
<dbReference type="RefSeq" id="XP_008107189.1">
    <property type="nucleotide sequence ID" value="XM_008108982.3"/>
</dbReference>
<dbReference type="Pfam" id="PF05729">
    <property type="entry name" value="NACHT"/>
    <property type="match status" value="1"/>
</dbReference>
<dbReference type="SUPFAM" id="SSF52047">
    <property type="entry name" value="RNI-like"/>
    <property type="match status" value="2"/>
</dbReference>
<keyword evidence="6" id="KW-0067">ATP-binding</keyword>